<feature type="domain" description="Aldehyde dehydrogenase" evidence="2">
    <location>
        <begin position="40"/>
        <end position="497"/>
    </location>
</feature>
<evidence type="ECO:0000313" key="4">
    <source>
        <dbReference type="Proteomes" id="UP001499954"/>
    </source>
</evidence>
<dbReference type="Gene3D" id="3.40.605.10">
    <property type="entry name" value="Aldehyde Dehydrogenase, Chain A, domain 1"/>
    <property type="match status" value="1"/>
</dbReference>
<dbReference type="PANTHER" id="PTHR43353">
    <property type="entry name" value="SUCCINATE-SEMIALDEHYDE DEHYDROGENASE, MITOCHONDRIAL"/>
    <property type="match status" value="1"/>
</dbReference>
<accession>A0ABP5BC38</accession>
<reference evidence="4" key="1">
    <citation type="journal article" date="2019" name="Int. J. Syst. Evol. Microbiol.">
        <title>The Global Catalogue of Microorganisms (GCM) 10K type strain sequencing project: providing services to taxonomists for standard genome sequencing and annotation.</title>
        <authorList>
            <consortium name="The Broad Institute Genomics Platform"/>
            <consortium name="The Broad Institute Genome Sequencing Center for Infectious Disease"/>
            <person name="Wu L."/>
            <person name="Ma J."/>
        </authorList>
    </citation>
    <scope>NUCLEOTIDE SEQUENCE [LARGE SCALE GENOMIC DNA]</scope>
    <source>
        <strain evidence="4">JCM 13584</strain>
    </source>
</reference>
<gene>
    <name evidence="3" type="ORF">GCM10009717_03330</name>
</gene>
<dbReference type="RefSeq" id="WP_157415045.1">
    <property type="nucleotide sequence ID" value="NZ_BAAAMK010000001.1"/>
</dbReference>
<proteinExistence type="predicted"/>
<dbReference type="InterPro" id="IPR016162">
    <property type="entry name" value="Ald_DH_N"/>
</dbReference>
<dbReference type="InterPro" id="IPR015590">
    <property type="entry name" value="Aldehyde_DH_dom"/>
</dbReference>
<dbReference type="PANTHER" id="PTHR43353:SF5">
    <property type="entry name" value="SUCCINATE-SEMIALDEHYDE DEHYDROGENASE, MITOCHONDRIAL"/>
    <property type="match status" value="1"/>
</dbReference>
<evidence type="ECO:0000256" key="1">
    <source>
        <dbReference type="ARBA" id="ARBA00023002"/>
    </source>
</evidence>
<dbReference type="Proteomes" id="UP001499954">
    <property type="component" value="Unassembled WGS sequence"/>
</dbReference>
<comment type="caution">
    <text evidence="3">The sequence shown here is derived from an EMBL/GenBank/DDBJ whole genome shotgun (WGS) entry which is preliminary data.</text>
</comment>
<evidence type="ECO:0000313" key="3">
    <source>
        <dbReference type="EMBL" id="GAA1940311.1"/>
    </source>
</evidence>
<dbReference type="CDD" id="cd07103">
    <property type="entry name" value="ALDH_F5_SSADH_GabD"/>
    <property type="match status" value="1"/>
</dbReference>
<sequence>MTITTEAATTAPATPATTAPTTAAEIYATARLGLYIDGEWRDGAAGRSFEVVNPATEEVVGHVARAEASDLDDALAAAERAFPLWRDTSAFEKARVLMKAVALLRERAPEIGRLMAIEQGKPVKDATIEVMRVSGTLEWCAQETRRLYGRIIPTDVDTSLEVRYEPVGVVGAIVPWNFPAGSPMRKMSAAIAAGCSLVIKASQEVPATVCALAQVFHDAGLPKGVLNLVFGRGAETAEHLIDSPTTRLIAFTGSVPVGKELNARAGALMKPTIMELGGHAPVIVAADADPIQAARRASAAKWANAGQVCTSPSRFLVHESIAAEFTAEMVRQAEALVVGDPLDESVTMGSLINAKRLESIAHLVDDAVAHGAKVASGGHRIGAAGFFYAPTILTDVPLDAEVMSEEPFGPIAPITTFTDLDEAIRIANSLPFGLAAYGFTESASTADLLARGFEAGILSINHCGGSVTEAPSGGVKESGLGRESGPEGVQAYLVTKRISHRLR</sequence>
<dbReference type="Pfam" id="PF00171">
    <property type="entry name" value="Aldedh"/>
    <property type="match status" value="1"/>
</dbReference>
<dbReference type="InterPro" id="IPR016161">
    <property type="entry name" value="Ald_DH/histidinol_DH"/>
</dbReference>
<organism evidence="3 4">
    <name type="scientific">Agromyces allii</name>
    <dbReference type="NCBI Taxonomy" id="393607"/>
    <lineage>
        <taxon>Bacteria</taxon>
        <taxon>Bacillati</taxon>
        <taxon>Actinomycetota</taxon>
        <taxon>Actinomycetes</taxon>
        <taxon>Micrococcales</taxon>
        <taxon>Microbacteriaceae</taxon>
        <taxon>Agromyces</taxon>
    </lineage>
</organism>
<name>A0ABP5BC38_9MICO</name>
<protein>
    <submittedName>
        <fullName evidence="3">NAD-dependent succinate-semialdehyde dehydrogenase</fullName>
    </submittedName>
</protein>
<dbReference type="EMBL" id="BAAAMK010000001">
    <property type="protein sequence ID" value="GAA1940311.1"/>
    <property type="molecule type" value="Genomic_DNA"/>
</dbReference>
<dbReference type="SUPFAM" id="SSF53720">
    <property type="entry name" value="ALDH-like"/>
    <property type="match status" value="1"/>
</dbReference>
<keyword evidence="4" id="KW-1185">Reference proteome</keyword>
<evidence type="ECO:0000259" key="2">
    <source>
        <dbReference type="Pfam" id="PF00171"/>
    </source>
</evidence>
<dbReference type="InterPro" id="IPR016163">
    <property type="entry name" value="Ald_DH_C"/>
</dbReference>
<dbReference type="InterPro" id="IPR050740">
    <property type="entry name" value="Aldehyde_DH_Superfamily"/>
</dbReference>
<dbReference type="Gene3D" id="3.40.309.10">
    <property type="entry name" value="Aldehyde Dehydrogenase, Chain A, domain 2"/>
    <property type="match status" value="1"/>
</dbReference>
<keyword evidence="1" id="KW-0560">Oxidoreductase</keyword>